<name>A0AB35K4T9_9GAMM</name>
<protein>
    <recommendedName>
        <fullName evidence="3">XRE family transcriptional regulator</fullName>
    </recommendedName>
</protein>
<gene>
    <name evidence="1" type="ORF">M0O54_09315</name>
</gene>
<dbReference type="EMBL" id="JALNTG010000030">
    <property type="protein sequence ID" value="MDD9320314.1"/>
    <property type="molecule type" value="Genomic_DNA"/>
</dbReference>
<comment type="caution">
    <text evidence="1">The sequence shown here is derived from an EMBL/GenBank/DDBJ whole genome shotgun (WGS) entry which is preliminary data.</text>
</comment>
<evidence type="ECO:0000313" key="1">
    <source>
        <dbReference type="EMBL" id="MDD9320314.1"/>
    </source>
</evidence>
<dbReference type="RefSeq" id="WP_274579080.1">
    <property type="nucleotide sequence ID" value="NZ_JALNTG010000030.1"/>
</dbReference>
<accession>A0AB35K4T9</accession>
<reference evidence="1" key="1">
    <citation type="submission" date="2022-12" db="EMBL/GenBank/DDBJ databases">
        <title>Acinetobacter lactucae: Emerging opportunistic pathogenic species of genus Acinetobacter isolated from immunocompromised patients in clinical settings of India.</title>
        <authorList>
            <person name="Amar A.K."/>
            <person name="Sawant A.R."/>
            <person name="Meera M."/>
            <person name="Tomar A."/>
            <person name="Sistla S."/>
            <person name="Prashanth K."/>
        </authorList>
    </citation>
    <scope>NUCLEOTIDE SEQUENCE</scope>
    <source>
        <strain evidence="1">PKAL1828C</strain>
    </source>
</reference>
<proteinExistence type="predicted"/>
<evidence type="ECO:0008006" key="3">
    <source>
        <dbReference type="Google" id="ProtNLM"/>
    </source>
</evidence>
<sequence length="97" mass="11099">MSKSDFSFHKFISDQSPEELEAYAERAGTTVLYLKRHLIHRTRLPRIEMIETLVNASNGAFTKVQFIAWLYELDASYLCSQKENMIVSGGFKHAVNA</sequence>
<evidence type="ECO:0000313" key="2">
    <source>
        <dbReference type="Proteomes" id="UP001150055"/>
    </source>
</evidence>
<organism evidence="1 2">
    <name type="scientific">Acinetobacter lactucae</name>
    <dbReference type="NCBI Taxonomy" id="1785128"/>
    <lineage>
        <taxon>Bacteria</taxon>
        <taxon>Pseudomonadati</taxon>
        <taxon>Pseudomonadota</taxon>
        <taxon>Gammaproteobacteria</taxon>
        <taxon>Moraxellales</taxon>
        <taxon>Moraxellaceae</taxon>
        <taxon>Acinetobacter</taxon>
        <taxon>Acinetobacter calcoaceticus/baumannii complex</taxon>
    </lineage>
</organism>
<dbReference type="AlphaFoldDB" id="A0AB35K4T9"/>
<dbReference type="Proteomes" id="UP001150055">
    <property type="component" value="Unassembled WGS sequence"/>
</dbReference>